<sequence>MKIHIKGFILQQLAASPGLWDTEIGRRVCGEYDKPAGDYWFGTVRACLADLSSGGLIQAIEDKVDAASGKLLFKYRVSDFGLVRMRQTGLA</sequence>
<dbReference type="OrthoDB" id="2870328at2"/>
<dbReference type="AlphaFoldDB" id="A0A165EXD1"/>
<organism evidence="1 2">
    <name type="scientific">Crenobacter luteus</name>
    <dbReference type="NCBI Taxonomy" id="1452487"/>
    <lineage>
        <taxon>Bacteria</taxon>
        <taxon>Pseudomonadati</taxon>
        <taxon>Pseudomonadota</taxon>
        <taxon>Betaproteobacteria</taxon>
        <taxon>Neisseriales</taxon>
        <taxon>Neisseriaceae</taxon>
        <taxon>Crenobacter</taxon>
    </lineage>
</organism>
<reference evidence="2" key="1">
    <citation type="submission" date="2016-01" db="EMBL/GenBank/DDBJ databases">
        <title>Draft genome of Chromobacterium sp. F49.</title>
        <authorList>
            <person name="Hong K.W."/>
        </authorList>
    </citation>
    <scope>NUCLEOTIDE SEQUENCE [LARGE SCALE GENOMIC DNA]</scope>
    <source>
        <strain evidence="2">CN10</strain>
    </source>
</reference>
<gene>
    <name evidence="1" type="ORF">AVW16_13505</name>
</gene>
<keyword evidence="2" id="KW-1185">Reference proteome</keyword>
<accession>A0A165EXD1</accession>
<dbReference type="RefSeq" id="WP_066613806.1">
    <property type="nucleotide sequence ID" value="NZ_LQQU01000035.1"/>
</dbReference>
<protein>
    <submittedName>
        <fullName evidence="1">Uncharacterized protein</fullName>
    </submittedName>
</protein>
<evidence type="ECO:0000313" key="1">
    <source>
        <dbReference type="EMBL" id="KZE28881.1"/>
    </source>
</evidence>
<dbReference type="STRING" id="1452487.AVW16_13505"/>
<name>A0A165EXD1_9NEIS</name>
<proteinExistence type="predicted"/>
<evidence type="ECO:0000313" key="2">
    <source>
        <dbReference type="Proteomes" id="UP000076625"/>
    </source>
</evidence>
<comment type="caution">
    <text evidence="1">The sequence shown here is derived from an EMBL/GenBank/DDBJ whole genome shotgun (WGS) entry which is preliminary data.</text>
</comment>
<dbReference type="Proteomes" id="UP000076625">
    <property type="component" value="Unassembled WGS sequence"/>
</dbReference>
<dbReference type="EMBL" id="LQQU01000035">
    <property type="protein sequence ID" value="KZE28881.1"/>
    <property type="molecule type" value="Genomic_DNA"/>
</dbReference>